<evidence type="ECO:0000256" key="4">
    <source>
        <dbReference type="ARBA" id="ARBA00022692"/>
    </source>
</evidence>
<dbReference type="AlphaFoldDB" id="A0A7Z0VNL0"/>
<keyword evidence="4 7" id="KW-0812">Transmembrane</keyword>
<evidence type="ECO:0000256" key="6">
    <source>
        <dbReference type="ARBA" id="ARBA00023136"/>
    </source>
</evidence>
<keyword evidence="10" id="KW-1185">Reference proteome</keyword>
<evidence type="ECO:0000256" key="2">
    <source>
        <dbReference type="ARBA" id="ARBA00022475"/>
    </source>
</evidence>
<dbReference type="Pfam" id="PF06808">
    <property type="entry name" value="DctM"/>
    <property type="match status" value="1"/>
</dbReference>
<comment type="subcellular location">
    <subcellularLocation>
        <location evidence="1 7">Cell inner membrane</location>
        <topology evidence="1 7">Multi-pass membrane protein</topology>
    </subcellularLocation>
</comment>
<feature type="domain" description="TRAP C4-dicarboxylate transport system permease DctM subunit" evidence="8">
    <location>
        <begin position="6"/>
        <end position="415"/>
    </location>
</feature>
<feature type="transmembrane region" description="Helical" evidence="7">
    <location>
        <begin position="216"/>
        <end position="234"/>
    </location>
</feature>
<keyword evidence="2" id="KW-1003">Cell membrane</keyword>
<comment type="caution">
    <text evidence="9">The sequence shown here is derived from an EMBL/GenBank/DDBJ whole genome shotgun (WGS) entry which is preliminary data.</text>
</comment>
<sequence length="424" mass="46007">MIIAAGLILLALFGAPLFTIVGASALWGFHRSDIDLSVVVIEFFRLAKMPVLLAIPLFTFAGYLLSESGAPHRLVRLTQALLGWVPGGMAFVALVACALFTAFTGASGVTIVALGALLYPALREAGYRQDFSLGLVTTSGSLGLLFAPALPLILYAVVAQQLGIGGSITVDEMFLAGLLPGLLMLLILLAWGLWSGRDLPLNEFTLTEARAATREAVWEIPLPIIILGGIYSGYFALSEAAAVTAVYVLVVEVFIHREIPLKQLPKVMREAMLLVGGILVILGMSMASTNYLIDADVPNQFFEWLNERVKDPLTFLILLNLFLLVLGTLLDIFSALVLMVPLILPVAIEYGIDPVHLGIIFLANMQIGYFTPPVGMNLFIASYRFDKPIAEIYRATLPWFALLFGAVLIITYWPTLSLALLNRN</sequence>
<dbReference type="OrthoDB" id="8627919at2"/>
<dbReference type="GO" id="GO:0022857">
    <property type="term" value="F:transmembrane transporter activity"/>
    <property type="evidence" value="ECO:0007669"/>
    <property type="project" value="UniProtKB-UniRule"/>
</dbReference>
<evidence type="ECO:0000256" key="7">
    <source>
        <dbReference type="RuleBase" id="RU369079"/>
    </source>
</evidence>
<dbReference type="InterPro" id="IPR010656">
    <property type="entry name" value="DctM"/>
</dbReference>
<dbReference type="PANTHER" id="PTHR33362">
    <property type="entry name" value="SIALIC ACID TRAP TRANSPORTER PERMEASE PROTEIN SIAT-RELATED"/>
    <property type="match status" value="1"/>
</dbReference>
<feature type="transmembrane region" description="Helical" evidence="7">
    <location>
        <begin position="77"/>
        <end position="96"/>
    </location>
</feature>
<feature type="transmembrane region" description="Helical" evidence="7">
    <location>
        <begin position="102"/>
        <end position="122"/>
    </location>
</feature>
<evidence type="ECO:0000313" key="9">
    <source>
        <dbReference type="EMBL" id="ODJ89002.1"/>
    </source>
</evidence>
<dbReference type="PIRSF" id="PIRSF006066">
    <property type="entry name" value="HI0050"/>
    <property type="match status" value="1"/>
</dbReference>
<keyword evidence="7" id="KW-0813">Transport</keyword>
<protein>
    <recommendedName>
        <fullName evidence="7">TRAP transporter large permease protein</fullName>
    </recommendedName>
</protein>
<feature type="transmembrane region" description="Helical" evidence="7">
    <location>
        <begin position="271"/>
        <end position="293"/>
    </location>
</feature>
<gene>
    <name evidence="9" type="primary">siaT_1</name>
    <name evidence="9" type="ORF">CODIS_06130</name>
</gene>
<comment type="similarity">
    <text evidence="7">Belongs to the TRAP transporter large permease family.</text>
</comment>
<evidence type="ECO:0000256" key="1">
    <source>
        <dbReference type="ARBA" id="ARBA00004429"/>
    </source>
</evidence>
<feature type="transmembrane region" description="Helical" evidence="7">
    <location>
        <begin position="49"/>
        <end position="65"/>
    </location>
</feature>
<comment type="subunit">
    <text evidence="7">The complex comprises the extracytoplasmic solute receptor protein and the two transmembrane proteins.</text>
</comment>
<organism evidence="9 10">
    <name type="scientific">Candidatus Thiodiazotropha endolucinida</name>
    <dbReference type="NCBI Taxonomy" id="1655433"/>
    <lineage>
        <taxon>Bacteria</taxon>
        <taxon>Pseudomonadati</taxon>
        <taxon>Pseudomonadota</taxon>
        <taxon>Gammaproteobacteria</taxon>
        <taxon>Chromatiales</taxon>
        <taxon>Sedimenticolaceae</taxon>
        <taxon>Candidatus Thiodiazotropha</taxon>
    </lineage>
</organism>
<keyword evidence="5 7" id="KW-1133">Transmembrane helix</keyword>
<dbReference type="NCBIfam" id="TIGR00786">
    <property type="entry name" value="dctM"/>
    <property type="match status" value="1"/>
</dbReference>
<dbReference type="Proteomes" id="UP000094769">
    <property type="component" value="Unassembled WGS sequence"/>
</dbReference>
<dbReference type="GO" id="GO:0005886">
    <property type="term" value="C:plasma membrane"/>
    <property type="evidence" value="ECO:0007669"/>
    <property type="project" value="UniProtKB-SubCell"/>
</dbReference>
<feature type="transmembrane region" description="Helical" evidence="7">
    <location>
        <begin position="134"/>
        <end position="158"/>
    </location>
</feature>
<feature type="transmembrane region" description="Helical" evidence="7">
    <location>
        <begin position="399"/>
        <end position="421"/>
    </location>
</feature>
<dbReference type="InterPro" id="IPR004681">
    <property type="entry name" value="TRAP_DctM"/>
</dbReference>
<evidence type="ECO:0000313" key="10">
    <source>
        <dbReference type="Proteomes" id="UP000094769"/>
    </source>
</evidence>
<dbReference type="RefSeq" id="WP_069121245.1">
    <property type="nucleotide sequence ID" value="NZ_MARB01000003.1"/>
</dbReference>
<proteinExistence type="inferred from homology"/>
<keyword evidence="6 7" id="KW-0472">Membrane</keyword>
<evidence type="ECO:0000259" key="8">
    <source>
        <dbReference type="Pfam" id="PF06808"/>
    </source>
</evidence>
<feature type="transmembrane region" description="Helical" evidence="7">
    <location>
        <begin position="240"/>
        <end position="259"/>
    </location>
</feature>
<name>A0A7Z0VNL0_9GAMM</name>
<accession>A0A7Z0VNL0</accession>
<keyword evidence="3 7" id="KW-0997">Cell inner membrane</keyword>
<dbReference type="EMBL" id="MARB01000003">
    <property type="protein sequence ID" value="ODJ89002.1"/>
    <property type="molecule type" value="Genomic_DNA"/>
</dbReference>
<evidence type="ECO:0000256" key="3">
    <source>
        <dbReference type="ARBA" id="ARBA00022519"/>
    </source>
</evidence>
<feature type="transmembrane region" description="Helical" evidence="7">
    <location>
        <begin position="173"/>
        <end position="195"/>
    </location>
</feature>
<feature type="transmembrane region" description="Helical" evidence="7">
    <location>
        <begin position="313"/>
        <end position="343"/>
    </location>
</feature>
<evidence type="ECO:0000256" key="5">
    <source>
        <dbReference type="ARBA" id="ARBA00022989"/>
    </source>
</evidence>
<feature type="transmembrane region" description="Helical" evidence="7">
    <location>
        <begin position="355"/>
        <end position="379"/>
    </location>
</feature>
<reference evidence="9 10" key="1">
    <citation type="submission" date="2016-06" db="EMBL/GenBank/DDBJ databases">
        <title>Genome sequence of endosymbiont of Candidatus Endolucinida thiodiazotropha.</title>
        <authorList>
            <person name="Poehlein A."/>
            <person name="Koenig S."/>
            <person name="Heiden S.E."/>
            <person name="Thuermer A."/>
            <person name="Voget S."/>
            <person name="Daniel R."/>
            <person name="Markert S."/>
            <person name="Gros O."/>
            <person name="Schweder T."/>
        </authorList>
    </citation>
    <scope>NUCLEOTIDE SEQUENCE [LARGE SCALE GENOMIC DNA]</scope>
    <source>
        <strain evidence="9 10">COS</strain>
    </source>
</reference>
<comment type="function">
    <text evidence="7">Part of the tripartite ATP-independent periplasmic (TRAP) transport system.</text>
</comment>
<dbReference type="PANTHER" id="PTHR33362:SF5">
    <property type="entry name" value="C4-DICARBOXYLATE TRAP TRANSPORTER LARGE PERMEASE PROTEIN DCTM"/>
    <property type="match status" value="1"/>
</dbReference>